<feature type="chain" id="PRO_5040903678" evidence="5">
    <location>
        <begin position="24"/>
        <end position="153"/>
    </location>
</feature>
<evidence type="ECO:0000256" key="2">
    <source>
        <dbReference type="ARBA" id="ARBA00022723"/>
    </source>
</evidence>
<dbReference type="EMBL" id="JAHGAW010000003">
    <property type="protein sequence ID" value="MBT2186273.1"/>
    <property type="molecule type" value="Genomic_DNA"/>
</dbReference>
<evidence type="ECO:0000256" key="1">
    <source>
        <dbReference type="ARBA" id="ARBA00022617"/>
    </source>
</evidence>
<dbReference type="PANTHER" id="PTHR35008">
    <property type="entry name" value="BLL4482 PROTEIN-RELATED"/>
    <property type="match status" value="1"/>
</dbReference>
<keyword evidence="3 4" id="KW-0408">Iron</keyword>
<sequence>MKMTPFLLTAAALVTIGAVTAQAVAQSQGEPASAAANALRTTHEGDADGAFVTAGKFMEPDGAKLYNRVCAGCHMPDAKGAQGAGRYPALASNPNLAASGYPTMIVLKGLNGMPPVGQMMTDQQVADVVNYVRTHYGNKYKDAVKVADVKALR</sequence>
<organism evidence="7 8">
    <name type="scientific">Sphingobium nicotianae</name>
    <dbReference type="NCBI Taxonomy" id="2782607"/>
    <lineage>
        <taxon>Bacteria</taxon>
        <taxon>Pseudomonadati</taxon>
        <taxon>Pseudomonadota</taxon>
        <taxon>Alphaproteobacteria</taxon>
        <taxon>Sphingomonadales</taxon>
        <taxon>Sphingomonadaceae</taxon>
        <taxon>Sphingobium</taxon>
    </lineage>
</organism>
<keyword evidence="1 4" id="KW-0349">Heme</keyword>
<evidence type="ECO:0000256" key="5">
    <source>
        <dbReference type="SAM" id="SignalP"/>
    </source>
</evidence>
<keyword evidence="8" id="KW-1185">Reference proteome</keyword>
<name>A0A9X1DAQ3_9SPHN</name>
<evidence type="ECO:0000313" key="7">
    <source>
        <dbReference type="EMBL" id="MBT2186273.1"/>
    </source>
</evidence>
<proteinExistence type="predicted"/>
<dbReference type="SUPFAM" id="SSF46626">
    <property type="entry name" value="Cytochrome c"/>
    <property type="match status" value="1"/>
</dbReference>
<keyword evidence="2 4" id="KW-0479">Metal-binding</keyword>
<feature type="domain" description="Cytochrome c" evidence="6">
    <location>
        <begin position="57"/>
        <end position="136"/>
    </location>
</feature>
<dbReference type="InterPro" id="IPR009056">
    <property type="entry name" value="Cyt_c-like_dom"/>
</dbReference>
<dbReference type="InterPro" id="IPR036909">
    <property type="entry name" value="Cyt_c-like_dom_sf"/>
</dbReference>
<protein>
    <submittedName>
        <fullName evidence="7">Cytochrome c</fullName>
    </submittedName>
</protein>
<evidence type="ECO:0000256" key="3">
    <source>
        <dbReference type="ARBA" id="ARBA00023004"/>
    </source>
</evidence>
<dbReference type="InterPro" id="IPR051459">
    <property type="entry name" value="Cytochrome_c-type_DH"/>
</dbReference>
<keyword evidence="5" id="KW-0732">Signal</keyword>
<evidence type="ECO:0000259" key="6">
    <source>
        <dbReference type="PROSITE" id="PS51007"/>
    </source>
</evidence>
<dbReference type="PROSITE" id="PS51007">
    <property type="entry name" value="CYTC"/>
    <property type="match status" value="1"/>
</dbReference>
<evidence type="ECO:0000313" key="8">
    <source>
        <dbReference type="Proteomes" id="UP001138757"/>
    </source>
</evidence>
<dbReference type="Pfam" id="PF13442">
    <property type="entry name" value="Cytochrome_CBB3"/>
    <property type="match status" value="1"/>
</dbReference>
<dbReference type="AlphaFoldDB" id="A0A9X1DAQ3"/>
<dbReference type="GO" id="GO:0046872">
    <property type="term" value="F:metal ion binding"/>
    <property type="evidence" value="ECO:0007669"/>
    <property type="project" value="UniProtKB-KW"/>
</dbReference>
<evidence type="ECO:0000256" key="4">
    <source>
        <dbReference type="PROSITE-ProRule" id="PRU00433"/>
    </source>
</evidence>
<dbReference type="Proteomes" id="UP001138757">
    <property type="component" value="Unassembled WGS sequence"/>
</dbReference>
<dbReference type="Gene3D" id="1.10.760.10">
    <property type="entry name" value="Cytochrome c-like domain"/>
    <property type="match status" value="1"/>
</dbReference>
<dbReference type="RefSeq" id="WP_214622031.1">
    <property type="nucleotide sequence ID" value="NZ_JAHGAW010000003.1"/>
</dbReference>
<comment type="caution">
    <text evidence="7">The sequence shown here is derived from an EMBL/GenBank/DDBJ whole genome shotgun (WGS) entry which is preliminary data.</text>
</comment>
<feature type="signal peptide" evidence="5">
    <location>
        <begin position="1"/>
        <end position="23"/>
    </location>
</feature>
<dbReference type="GO" id="GO:0009055">
    <property type="term" value="F:electron transfer activity"/>
    <property type="evidence" value="ECO:0007669"/>
    <property type="project" value="InterPro"/>
</dbReference>
<dbReference type="PANTHER" id="PTHR35008:SF9">
    <property type="entry name" value="CYTOCHROME C DOMAIN-CONTAINING PROTEIN"/>
    <property type="match status" value="1"/>
</dbReference>
<accession>A0A9X1DAQ3</accession>
<dbReference type="GO" id="GO:0020037">
    <property type="term" value="F:heme binding"/>
    <property type="evidence" value="ECO:0007669"/>
    <property type="project" value="InterPro"/>
</dbReference>
<reference evidence="7" key="1">
    <citation type="submission" date="2021-05" db="EMBL/GenBank/DDBJ databases">
        <title>Genome of Sphingobium sp. strain.</title>
        <authorList>
            <person name="Fan R."/>
        </authorList>
    </citation>
    <scope>NUCLEOTIDE SEQUENCE</scope>
    <source>
        <strain evidence="7">H33</strain>
    </source>
</reference>
<gene>
    <name evidence="7" type="ORF">KK488_04865</name>
</gene>